<comment type="caution">
    <text evidence="5">The sequence shown here is derived from an EMBL/GenBank/DDBJ whole genome shotgun (WGS) entry which is preliminary data.</text>
</comment>
<dbReference type="Gene3D" id="3.30.70.2190">
    <property type="match status" value="1"/>
</dbReference>
<dbReference type="PANTHER" id="PTHR43716:SF2">
    <property type="entry name" value="BLL6224 PROTEIN"/>
    <property type="match status" value="1"/>
</dbReference>
<gene>
    <name evidence="5" type="ORF">GCM10023165_03450</name>
</gene>
<organism evidence="5 6">
    <name type="scientific">Variovorax defluvii</name>
    <dbReference type="NCBI Taxonomy" id="913761"/>
    <lineage>
        <taxon>Bacteria</taxon>
        <taxon>Pseudomonadati</taxon>
        <taxon>Pseudomonadota</taxon>
        <taxon>Betaproteobacteria</taxon>
        <taxon>Burkholderiales</taxon>
        <taxon>Comamonadaceae</taxon>
        <taxon>Variovorax</taxon>
    </lineage>
</organism>
<dbReference type="SUPFAM" id="SSF56176">
    <property type="entry name" value="FAD-binding/transporter-associated domain-like"/>
    <property type="match status" value="1"/>
</dbReference>
<dbReference type="InterPro" id="IPR016171">
    <property type="entry name" value="Vanillyl_alc_oxidase_C-sub2"/>
</dbReference>
<dbReference type="InterPro" id="IPR016166">
    <property type="entry name" value="FAD-bd_PCMH"/>
</dbReference>
<dbReference type="Gene3D" id="3.30.465.10">
    <property type="match status" value="1"/>
</dbReference>
<dbReference type="InterPro" id="IPR004113">
    <property type="entry name" value="FAD-bd_oxidored_4_C"/>
</dbReference>
<dbReference type="InterPro" id="IPR006094">
    <property type="entry name" value="Oxid_FAD_bind_N"/>
</dbReference>
<feature type="domain" description="FAD-binding PCMH-type" evidence="4">
    <location>
        <begin position="35"/>
        <end position="216"/>
    </location>
</feature>
<evidence type="ECO:0000256" key="3">
    <source>
        <dbReference type="ARBA" id="ARBA00022827"/>
    </source>
</evidence>
<evidence type="ECO:0000256" key="1">
    <source>
        <dbReference type="ARBA" id="ARBA00008000"/>
    </source>
</evidence>
<keyword evidence="3" id="KW-0274">FAD</keyword>
<protein>
    <submittedName>
        <fullName evidence="5">FAD-binding oxidoreductase</fullName>
    </submittedName>
</protein>
<dbReference type="InterPro" id="IPR051264">
    <property type="entry name" value="FAD-oxidored/transferase_4"/>
</dbReference>
<dbReference type="SUPFAM" id="SSF55103">
    <property type="entry name" value="FAD-linked oxidases, C-terminal domain"/>
    <property type="match status" value="1"/>
</dbReference>
<evidence type="ECO:0000313" key="5">
    <source>
        <dbReference type="EMBL" id="GAA4330102.1"/>
    </source>
</evidence>
<keyword evidence="6" id="KW-1185">Reference proteome</keyword>
<dbReference type="EMBL" id="BAABGJ010000002">
    <property type="protein sequence ID" value="GAA4330102.1"/>
    <property type="molecule type" value="Genomic_DNA"/>
</dbReference>
<dbReference type="RefSeq" id="WP_345535477.1">
    <property type="nucleotide sequence ID" value="NZ_BAABGJ010000002.1"/>
</dbReference>
<proteinExistence type="inferred from homology"/>
<dbReference type="InterPro" id="IPR036318">
    <property type="entry name" value="FAD-bd_PCMH-like_sf"/>
</dbReference>
<dbReference type="InterPro" id="IPR016169">
    <property type="entry name" value="FAD-bd_PCMH_sub2"/>
</dbReference>
<dbReference type="PANTHER" id="PTHR43716">
    <property type="entry name" value="D-2-HYDROXYGLUTARATE DEHYDROGENASE, MITOCHONDRIAL"/>
    <property type="match status" value="1"/>
</dbReference>
<reference evidence="6" key="1">
    <citation type="journal article" date="2019" name="Int. J. Syst. Evol. Microbiol.">
        <title>The Global Catalogue of Microorganisms (GCM) 10K type strain sequencing project: providing services to taxonomists for standard genome sequencing and annotation.</title>
        <authorList>
            <consortium name="The Broad Institute Genomics Platform"/>
            <consortium name="The Broad Institute Genome Sequencing Center for Infectious Disease"/>
            <person name="Wu L."/>
            <person name="Ma J."/>
        </authorList>
    </citation>
    <scope>NUCLEOTIDE SEQUENCE [LARGE SCALE GENOMIC DNA]</scope>
    <source>
        <strain evidence="6">JCM 17804</strain>
    </source>
</reference>
<dbReference type="Pfam" id="PF02913">
    <property type="entry name" value="FAD-oxidase_C"/>
    <property type="match status" value="1"/>
</dbReference>
<evidence type="ECO:0000259" key="4">
    <source>
        <dbReference type="PROSITE" id="PS51387"/>
    </source>
</evidence>
<accession>A0ABP8GUB2</accession>
<dbReference type="Gene3D" id="3.30.43.10">
    <property type="entry name" value="Uridine Diphospho-n-acetylenolpyruvylglucosamine Reductase, domain 2"/>
    <property type="match status" value="1"/>
</dbReference>
<sequence>MKTVLIEKLRRIVGGANVLSEGDLAAWEQDWRKRSRGKALAVVRPGSTAQVAEVVKACAAADTTIVPQGGNTGLAVGSIPDESGTQVVLSLQRMNAVREVDAANLTMTVEAGCVLQSLQETAEKAGFLFPLSLAAEGSCTIGGNLATNAGGTQVLRYGNARELCLGLEVVTPQGGIWEGTSGLRKDNTGYDLRDLMIGSEGTLGIITAATLKLYPLPAARLTAWAAVPTMEQAVELLGLAHRRLGAGLTGFEVMGRFALSLVARHFPALRVPFIEDDGVPYCVLLENSDNESEEHARARFEALLETAFESGCVSDAVVAENLTQAHQLWHVRESIPLAQAEEGLNIKHDISIPVSRIPAFVAETDALLEREMPGVRLVNFGHLGDGNLHYNVQAPAGAPNGDFLRDHEERINDLVYEAVRRFGGSFSAEHGVGSLKVETLEAHKSPVALEMMRAIKRGLDPQNLLNPGRVIRS</sequence>
<evidence type="ECO:0000256" key="2">
    <source>
        <dbReference type="ARBA" id="ARBA00022630"/>
    </source>
</evidence>
<dbReference type="Gene3D" id="3.30.70.2740">
    <property type="match status" value="1"/>
</dbReference>
<keyword evidence="2" id="KW-0285">Flavoprotein</keyword>
<evidence type="ECO:0000313" key="6">
    <source>
        <dbReference type="Proteomes" id="UP001500975"/>
    </source>
</evidence>
<dbReference type="InterPro" id="IPR016164">
    <property type="entry name" value="FAD-linked_Oxase-like_C"/>
</dbReference>
<dbReference type="Gene3D" id="1.10.45.10">
    <property type="entry name" value="Vanillyl-alcohol Oxidase, Chain A, domain 4"/>
    <property type="match status" value="1"/>
</dbReference>
<comment type="similarity">
    <text evidence="1">Belongs to the FAD-binding oxidoreductase/transferase type 4 family.</text>
</comment>
<name>A0ABP8GUB2_9BURK</name>
<dbReference type="PROSITE" id="PS51387">
    <property type="entry name" value="FAD_PCMH"/>
    <property type="match status" value="1"/>
</dbReference>
<dbReference type="Proteomes" id="UP001500975">
    <property type="component" value="Unassembled WGS sequence"/>
</dbReference>
<dbReference type="InterPro" id="IPR016167">
    <property type="entry name" value="FAD-bd_PCMH_sub1"/>
</dbReference>
<dbReference type="Pfam" id="PF01565">
    <property type="entry name" value="FAD_binding_4"/>
    <property type="match status" value="1"/>
</dbReference>